<accession>A0A090ICH4</accession>
<protein>
    <recommendedName>
        <fullName evidence="5">DUF3085 domain-containing protein</fullName>
    </recommendedName>
</protein>
<dbReference type="OrthoDB" id="6520566at2"/>
<dbReference type="RefSeq" id="WP_045109918.1">
    <property type="nucleotide sequence ID" value="NZ_CAWQZC010000041.1"/>
</dbReference>
<evidence type="ECO:0000313" key="1">
    <source>
        <dbReference type="EMBL" id="SGY87052.1"/>
    </source>
</evidence>
<dbReference type="HOGENOM" id="CLU_1632898_0_0_6"/>
<evidence type="ECO:0000313" key="4">
    <source>
        <dbReference type="Proteomes" id="UP000183794"/>
    </source>
</evidence>
<proteinExistence type="predicted"/>
<name>A0A090ICH4_9GAMM</name>
<gene>
    <name evidence="1" type="ORF">MT2528_1197</name>
    <name evidence="2" type="ORF">NVI5450_1169</name>
</gene>
<dbReference type="KEGG" id="mvs:MVIS_1612"/>
<dbReference type="Proteomes" id="UP000183794">
    <property type="component" value="Unassembled WGS sequence"/>
</dbReference>
<evidence type="ECO:0000313" key="3">
    <source>
        <dbReference type="Proteomes" id="UP000182660"/>
    </source>
</evidence>
<keyword evidence="3" id="KW-1185">Reference proteome</keyword>
<dbReference type="AlphaFoldDB" id="A0A090ICH4"/>
<organism evidence="2 4">
    <name type="scientific">Moritella viscosa</name>
    <dbReference type="NCBI Taxonomy" id="80854"/>
    <lineage>
        <taxon>Bacteria</taxon>
        <taxon>Pseudomonadati</taxon>
        <taxon>Pseudomonadota</taxon>
        <taxon>Gammaproteobacteria</taxon>
        <taxon>Alteromonadales</taxon>
        <taxon>Moritellaceae</taxon>
        <taxon>Moritella</taxon>
    </lineage>
</organism>
<dbReference type="PATRIC" id="fig|80854.5.peg.1714"/>
<dbReference type="Proteomes" id="UP000182660">
    <property type="component" value="Unassembled WGS sequence"/>
</dbReference>
<dbReference type="EMBL" id="FPLJ01000031">
    <property type="protein sequence ID" value="SGY87052.1"/>
    <property type="molecule type" value="Genomic_DNA"/>
</dbReference>
<reference evidence="1 3" key="1">
    <citation type="submission" date="2016-11" db="EMBL/GenBank/DDBJ databases">
        <authorList>
            <person name="Klemetsen T."/>
        </authorList>
    </citation>
    <scope>NUCLEOTIDE SEQUENCE [LARGE SCALE GENOMIC DNA]</scope>
    <source>
        <strain evidence="1">MT 2528</strain>
    </source>
</reference>
<evidence type="ECO:0000313" key="2">
    <source>
        <dbReference type="EMBL" id="SGY90878.1"/>
    </source>
</evidence>
<dbReference type="GeneID" id="61294922"/>
<dbReference type="EMBL" id="FPLD01000037">
    <property type="protein sequence ID" value="SGY90878.1"/>
    <property type="molecule type" value="Genomic_DNA"/>
</dbReference>
<evidence type="ECO:0008006" key="5">
    <source>
        <dbReference type="Google" id="ProtNLM"/>
    </source>
</evidence>
<reference evidence="2 4" key="2">
    <citation type="submission" date="2016-11" db="EMBL/GenBank/DDBJ databases">
        <authorList>
            <person name="Jaros S."/>
            <person name="Januszkiewicz K."/>
            <person name="Wedrychowicz H."/>
        </authorList>
    </citation>
    <scope>NUCLEOTIDE SEQUENCE [LARGE SCALE GENOMIC DNA]</scope>
    <source>
        <strain evidence="2">NVI 5450</strain>
    </source>
</reference>
<sequence length="164" mass="18427">MKRIIFSLDEVLPIEAEALAAKTFTPTYDDLWDPTKFKGSKVVDEHGNNEVEALSKGLNFWPDVNQLNPKKLKAQLTLMAEHGVFIMNNVSSDISPIERGTLAYAQGCHPDNDVDFQFNQDEVFDGEMGSITIPLEWVSRSVKAGKEQFIIELGDDDDVRLIIK</sequence>